<gene>
    <name evidence="6" type="ORF">MW290_23780</name>
</gene>
<evidence type="ECO:0000256" key="4">
    <source>
        <dbReference type="ARBA" id="ARBA00023163"/>
    </source>
</evidence>
<keyword evidence="3" id="KW-0238">DNA-binding</keyword>
<protein>
    <submittedName>
        <fullName evidence="6">LysR substrate-binding domain-containing protein</fullName>
    </submittedName>
</protein>
<dbReference type="CDD" id="cd08432">
    <property type="entry name" value="PBP2_GcdR_TrpI_HvrB_AmpR_like"/>
    <property type="match status" value="1"/>
</dbReference>
<keyword evidence="4" id="KW-0804">Transcription</keyword>
<dbReference type="InterPro" id="IPR036390">
    <property type="entry name" value="WH_DNA-bd_sf"/>
</dbReference>
<name>A0ABY4S821_AQUTE</name>
<organism evidence="6 7">
    <name type="scientific">Aquincola tertiaricarbonis</name>
    <dbReference type="NCBI Taxonomy" id="391953"/>
    <lineage>
        <taxon>Bacteria</taxon>
        <taxon>Pseudomonadati</taxon>
        <taxon>Pseudomonadota</taxon>
        <taxon>Betaproteobacteria</taxon>
        <taxon>Burkholderiales</taxon>
        <taxon>Sphaerotilaceae</taxon>
        <taxon>Aquincola</taxon>
    </lineage>
</organism>
<dbReference type="PANTHER" id="PTHR30537">
    <property type="entry name" value="HTH-TYPE TRANSCRIPTIONAL REGULATOR"/>
    <property type="match status" value="1"/>
</dbReference>
<evidence type="ECO:0000313" key="6">
    <source>
        <dbReference type="EMBL" id="URI08604.1"/>
    </source>
</evidence>
<evidence type="ECO:0000313" key="7">
    <source>
        <dbReference type="Proteomes" id="UP001056201"/>
    </source>
</evidence>
<evidence type="ECO:0000256" key="2">
    <source>
        <dbReference type="ARBA" id="ARBA00023015"/>
    </source>
</evidence>
<dbReference type="PROSITE" id="PS50931">
    <property type="entry name" value="HTH_LYSR"/>
    <property type="match status" value="1"/>
</dbReference>
<evidence type="ECO:0000256" key="1">
    <source>
        <dbReference type="ARBA" id="ARBA00009437"/>
    </source>
</evidence>
<comment type="similarity">
    <text evidence="1">Belongs to the LysR transcriptional regulatory family.</text>
</comment>
<dbReference type="EMBL" id="CP097636">
    <property type="protein sequence ID" value="URI08604.1"/>
    <property type="molecule type" value="Genomic_DNA"/>
</dbReference>
<dbReference type="SUPFAM" id="SSF46785">
    <property type="entry name" value="Winged helix' DNA-binding domain"/>
    <property type="match status" value="1"/>
</dbReference>
<dbReference type="Gene3D" id="3.40.190.10">
    <property type="entry name" value="Periplasmic binding protein-like II"/>
    <property type="match status" value="2"/>
</dbReference>
<accession>A0ABY4S821</accession>
<dbReference type="InterPro" id="IPR005119">
    <property type="entry name" value="LysR_subst-bd"/>
</dbReference>
<dbReference type="Proteomes" id="UP001056201">
    <property type="component" value="Chromosome 2"/>
</dbReference>
<dbReference type="InterPro" id="IPR000847">
    <property type="entry name" value="LysR_HTH_N"/>
</dbReference>
<dbReference type="InterPro" id="IPR036388">
    <property type="entry name" value="WH-like_DNA-bd_sf"/>
</dbReference>
<dbReference type="SUPFAM" id="SSF53850">
    <property type="entry name" value="Periplasmic binding protein-like II"/>
    <property type="match status" value="1"/>
</dbReference>
<dbReference type="InterPro" id="IPR058163">
    <property type="entry name" value="LysR-type_TF_proteobact-type"/>
</dbReference>
<feature type="domain" description="HTH lysR-type" evidence="5">
    <location>
        <begin position="5"/>
        <end position="62"/>
    </location>
</feature>
<proteinExistence type="inferred from homology"/>
<sequence>MASVPPIANLLAFEAVARRRSFALAAAELHLTASAISHQISKLEAQLSVRLFERSAHGVRLSQAGEAYLSRVGGAIAALAAATDDMKQGVNNSLYVHSAPSIASLWLMPRLRGFAEAHPGITLNLSAAHTHSDFGLGQADIDIRYGVPEWPDLEVEPLFEELVLPLASPEFIRTHKLRRIEQLLEVPLIQSNVSIVQWSDWFRAFSDRRAPDRFGVRFDRAQMSLDAATQGLGVALESAVNAGGHLASGALRPVFGYEQAIKVKAHFAVYPPRHARRPAVVAFLAWLHSEASRTRQVHGRAASRRPQPA</sequence>
<keyword evidence="7" id="KW-1185">Reference proteome</keyword>
<evidence type="ECO:0000256" key="3">
    <source>
        <dbReference type="ARBA" id="ARBA00023125"/>
    </source>
</evidence>
<dbReference type="Pfam" id="PF00126">
    <property type="entry name" value="HTH_1"/>
    <property type="match status" value="1"/>
</dbReference>
<dbReference type="RefSeq" id="WP_250196826.1">
    <property type="nucleotide sequence ID" value="NZ_CP097636.1"/>
</dbReference>
<reference evidence="6" key="1">
    <citation type="submission" date="2022-05" db="EMBL/GenBank/DDBJ databases">
        <title>An RpoN-dependent PEP-CTERM gene is involved in floc formation of an Aquincola tertiaricarbonis strain.</title>
        <authorList>
            <person name="Qiu D."/>
            <person name="Xia M."/>
        </authorList>
    </citation>
    <scope>NUCLEOTIDE SEQUENCE</scope>
    <source>
        <strain evidence="6">RN12</strain>
    </source>
</reference>
<dbReference type="PRINTS" id="PR00039">
    <property type="entry name" value="HTHLYSR"/>
</dbReference>
<dbReference type="Pfam" id="PF03466">
    <property type="entry name" value="LysR_substrate"/>
    <property type="match status" value="1"/>
</dbReference>
<dbReference type="PANTHER" id="PTHR30537:SF5">
    <property type="entry name" value="HTH-TYPE TRANSCRIPTIONAL ACTIVATOR TTDR-RELATED"/>
    <property type="match status" value="1"/>
</dbReference>
<dbReference type="Gene3D" id="1.10.10.10">
    <property type="entry name" value="Winged helix-like DNA-binding domain superfamily/Winged helix DNA-binding domain"/>
    <property type="match status" value="1"/>
</dbReference>
<evidence type="ECO:0000259" key="5">
    <source>
        <dbReference type="PROSITE" id="PS50931"/>
    </source>
</evidence>
<keyword evidence="2" id="KW-0805">Transcription regulation</keyword>